<evidence type="ECO:0008006" key="5">
    <source>
        <dbReference type="Google" id="ProtNLM"/>
    </source>
</evidence>
<dbReference type="PANTHER" id="PTHR45979:SF6">
    <property type="entry name" value="NUCLEOTIDYLTRANSFERASE DOMAIN PROTEIN"/>
    <property type="match status" value="1"/>
</dbReference>
<feature type="domain" description="PAP/OAS1 substrate-binding-related" evidence="2">
    <location>
        <begin position="189"/>
        <end position="328"/>
    </location>
</feature>
<dbReference type="Pfam" id="PF22600">
    <property type="entry name" value="MTPAP-like_central"/>
    <property type="match status" value="1"/>
</dbReference>
<evidence type="ECO:0000259" key="2">
    <source>
        <dbReference type="Pfam" id="PF26180"/>
    </source>
</evidence>
<keyword evidence="4" id="KW-1185">Reference proteome</keyword>
<protein>
    <recommendedName>
        <fullName evidence="5">Polymerase nucleotidyl transferase domain-containing protein</fullName>
    </recommendedName>
</protein>
<proteinExistence type="predicted"/>
<name>A0A8K0H6C1_9ROSA</name>
<dbReference type="InterPro" id="IPR043519">
    <property type="entry name" value="NT_sf"/>
</dbReference>
<dbReference type="SUPFAM" id="SSF81631">
    <property type="entry name" value="PAP/OAS1 substrate-binding domain"/>
    <property type="match status" value="1"/>
</dbReference>
<feature type="domain" description="Poly(A) RNA polymerase mitochondrial-like central palm" evidence="1">
    <location>
        <begin position="61"/>
        <end position="181"/>
    </location>
</feature>
<dbReference type="AlphaFoldDB" id="A0A8K0H6C1"/>
<evidence type="ECO:0000259" key="1">
    <source>
        <dbReference type="Pfam" id="PF22600"/>
    </source>
</evidence>
<dbReference type="InterPro" id="IPR058920">
    <property type="entry name" value="PAP-OAS1-bd-rel"/>
</dbReference>
<dbReference type="EMBL" id="VOIH02000005">
    <property type="protein sequence ID" value="KAF3446515.1"/>
    <property type="molecule type" value="Genomic_DNA"/>
</dbReference>
<dbReference type="SUPFAM" id="SSF81301">
    <property type="entry name" value="Nucleotidyltransferase"/>
    <property type="match status" value="1"/>
</dbReference>
<sequence>MGLQFTLNLFAINAIDGCYLERNENALVKRDFVTLLSFSSYSSSSNPDPLSIDDELWLMIEQRAQEILCTIQPNVVSELRRKEVINYVQRLIKGYLGNEVFSFGSAPLKTYLPDGDIDLTALSHQNGEEDLARNVCSILKGQENSEFEVKDVQCIHAQVKIVKCTVKNIAVDISFNQLAGLCTLFSGAAWCYYESRILGAHHGLISTYALETLVFYIINLYYGSLRGPLEVLYRFLEYYSMFDWDRYCVSINGPVAISSLTEVKSEKREDDMGELPLSKEVLKNCKYIFSVPVKAHEARMEEFPIKQLNILDPLKDNNNLGRSVSKDEIDTGITVARL</sequence>
<evidence type="ECO:0000313" key="4">
    <source>
        <dbReference type="Proteomes" id="UP000796880"/>
    </source>
</evidence>
<dbReference type="CDD" id="cd05402">
    <property type="entry name" value="NT_PAP_TUTase"/>
    <property type="match status" value="1"/>
</dbReference>
<dbReference type="PANTHER" id="PTHR45979">
    <property type="entry name" value="PAP/OAS1 SUBSTRATE-BINDING DOMAIN SUPERFAMILY"/>
    <property type="match status" value="1"/>
</dbReference>
<comment type="caution">
    <text evidence="3">The sequence shown here is derived from an EMBL/GenBank/DDBJ whole genome shotgun (WGS) entry which is preliminary data.</text>
</comment>
<gene>
    <name evidence="3" type="ORF">FNV43_RR11694</name>
</gene>
<dbReference type="InterPro" id="IPR054708">
    <property type="entry name" value="MTPAP-like_central"/>
</dbReference>
<evidence type="ECO:0000313" key="3">
    <source>
        <dbReference type="EMBL" id="KAF3446515.1"/>
    </source>
</evidence>
<dbReference type="InterPro" id="IPR058921">
    <property type="entry name" value="PAP/OAS1-rel"/>
</dbReference>
<organism evidence="3 4">
    <name type="scientific">Rhamnella rubrinervis</name>
    <dbReference type="NCBI Taxonomy" id="2594499"/>
    <lineage>
        <taxon>Eukaryota</taxon>
        <taxon>Viridiplantae</taxon>
        <taxon>Streptophyta</taxon>
        <taxon>Embryophyta</taxon>
        <taxon>Tracheophyta</taxon>
        <taxon>Spermatophyta</taxon>
        <taxon>Magnoliopsida</taxon>
        <taxon>eudicotyledons</taxon>
        <taxon>Gunneridae</taxon>
        <taxon>Pentapetalae</taxon>
        <taxon>rosids</taxon>
        <taxon>fabids</taxon>
        <taxon>Rosales</taxon>
        <taxon>Rhamnaceae</taxon>
        <taxon>rhamnoid group</taxon>
        <taxon>Rhamneae</taxon>
        <taxon>Rhamnella</taxon>
    </lineage>
</organism>
<dbReference type="Pfam" id="PF26180">
    <property type="entry name" value="PAP-OAS1"/>
    <property type="match status" value="1"/>
</dbReference>
<accession>A0A8K0H6C1</accession>
<reference evidence="3" key="1">
    <citation type="submission" date="2020-03" db="EMBL/GenBank/DDBJ databases">
        <title>A high-quality chromosome-level genome assembly of a woody plant with both climbing and erect habits, Rhamnella rubrinervis.</title>
        <authorList>
            <person name="Lu Z."/>
            <person name="Yang Y."/>
            <person name="Zhu X."/>
            <person name="Sun Y."/>
        </authorList>
    </citation>
    <scope>NUCLEOTIDE SEQUENCE</scope>
    <source>
        <strain evidence="3">BYM</strain>
        <tissue evidence="3">Leaf</tissue>
    </source>
</reference>
<dbReference type="Gene3D" id="3.30.460.10">
    <property type="entry name" value="Beta Polymerase, domain 2"/>
    <property type="match status" value="1"/>
</dbReference>
<dbReference type="Proteomes" id="UP000796880">
    <property type="component" value="Unassembled WGS sequence"/>
</dbReference>
<dbReference type="OrthoDB" id="273917at2759"/>
<dbReference type="Gene3D" id="1.10.1410.10">
    <property type="match status" value="1"/>
</dbReference>